<dbReference type="AlphaFoldDB" id="D7FVV3"/>
<name>D7FVV3_ECTSI</name>
<dbReference type="EMBL" id="FN648486">
    <property type="protein sequence ID" value="CBJ25473.1"/>
    <property type="molecule type" value="Genomic_DNA"/>
</dbReference>
<evidence type="ECO:0000256" key="1">
    <source>
        <dbReference type="SAM" id="MobiDB-lite"/>
    </source>
</evidence>
<feature type="region of interest" description="Disordered" evidence="1">
    <location>
        <begin position="54"/>
        <end position="199"/>
    </location>
</feature>
<accession>D7FVV3</accession>
<feature type="compositionally biased region" description="Acidic residues" evidence="1">
    <location>
        <begin position="65"/>
        <end position="77"/>
    </location>
</feature>
<keyword evidence="3" id="KW-1185">Reference proteome</keyword>
<evidence type="ECO:0000313" key="2">
    <source>
        <dbReference type="EMBL" id="CBJ25473.1"/>
    </source>
</evidence>
<gene>
    <name evidence="2" type="ORF">Esi_0003_0048</name>
</gene>
<sequence>MNMLRFLPGKKRPLQQQGTAAAAVGRLCTAAAGTAGNHEQVPGAPAAMTLEQQLRLTPNQTEAREDGEEGEEEEEEIREERQHTIDLQRSSRGLSNADEMALVQQRELRMQRNLSLPERHPRSSSSSVEYGVTDHEEDEDDGERSDRSDSIEVRRTDTHHFAVCGISPDQTTTGGGECTPQGMPRRQGFKFGHGRRLSF</sequence>
<reference evidence="2 3" key="1">
    <citation type="journal article" date="2010" name="Nature">
        <title>The Ectocarpus genome and the independent evolution of multicellularity in brown algae.</title>
        <authorList>
            <person name="Cock J.M."/>
            <person name="Sterck L."/>
            <person name="Rouze P."/>
            <person name="Scornet D."/>
            <person name="Allen A.E."/>
            <person name="Amoutzias G."/>
            <person name="Anthouard V."/>
            <person name="Artiguenave F."/>
            <person name="Aury J.M."/>
            <person name="Badger J.H."/>
            <person name="Beszteri B."/>
            <person name="Billiau K."/>
            <person name="Bonnet E."/>
            <person name="Bothwell J.H."/>
            <person name="Bowler C."/>
            <person name="Boyen C."/>
            <person name="Brownlee C."/>
            <person name="Carrano C.J."/>
            <person name="Charrier B."/>
            <person name="Cho G.Y."/>
            <person name="Coelho S.M."/>
            <person name="Collen J."/>
            <person name="Corre E."/>
            <person name="Da Silva C."/>
            <person name="Delage L."/>
            <person name="Delaroque N."/>
            <person name="Dittami S.M."/>
            <person name="Doulbeau S."/>
            <person name="Elias M."/>
            <person name="Farnham G."/>
            <person name="Gachon C.M."/>
            <person name="Gschloessl B."/>
            <person name="Heesch S."/>
            <person name="Jabbari K."/>
            <person name="Jubin C."/>
            <person name="Kawai H."/>
            <person name="Kimura K."/>
            <person name="Kloareg B."/>
            <person name="Kupper F.C."/>
            <person name="Lang D."/>
            <person name="Le Bail A."/>
            <person name="Leblanc C."/>
            <person name="Lerouge P."/>
            <person name="Lohr M."/>
            <person name="Lopez P.J."/>
            <person name="Martens C."/>
            <person name="Maumus F."/>
            <person name="Michel G."/>
            <person name="Miranda-Saavedra D."/>
            <person name="Morales J."/>
            <person name="Moreau H."/>
            <person name="Motomura T."/>
            <person name="Nagasato C."/>
            <person name="Napoli C.A."/>
            <person name="Nelson D.R."/>
            <person name="Nyvall-Collen P."/>
            <person name="Peters A.F."/>
            <person name="Pommier C."/>
            <person name="Potin P."/>
            <person name="Poulain J."/>
            <person name="Quesneville H."/>
            <person name="Read B."/>
            <person name="Rensing S.A."/>
            <person name="Ritter A."/>
            <person name="Rousvoal S."/>
            <person name="Samanta M."/>
            <person name="Samson G."/>
            <person name="Schroeder D.C."/>
            <person name="Segurens B."/>
            <person name="Strittmatter M."/>
            <person name="Tonon T."/>
            <person name="Tregear J.W."/>
            <person name="Valentin K."/>
            <person name="von Dassow P."/>
            <person name="Yamagishi T."/>
            <person name="Van de Peer Y."/>
            <person name="Wincker P."/>
        </authorList>
    </citation>
    <scope>NUCLEOTIDE SEQUENCE [LARGE SCALE GENOMIC DNA]</scope>
    <source>
        <strain evidence="3">Ec32 / CCAP1310/4</strain>
    </source>
</reference>
<proteinExistence type="predicted"/>
<protein>
    <submittedName>
        <fullName evidence="2">Uncharacterized protein</fullName>
    </submittedName>
</protein>
<dbReference type="InParanoid" id="D7FVV3"/>
<organism evidence="2 3">
    <name type="scientific">Ectocarpus siliculosus</name>
    <name type="common">Brown alga</name>
    <name type="synonym">Conferva siliculosa</name>
    <dbReference type="NCBI Taxonomy" id="2880"/>
    <lineage>
        <taxon>Eukaryota</taxon>
        <taxon>Sar</taxon>
        <taxon>Stramenopiles</taxon>
        <taxon>Ochrophyta</taxon>
        <taxon>PX clade</taxon>
        <taxon>Phaeophyceae</taxon>
        <taxon>Ectocarpales</taxon>
        <taxon>Ectocarpaceae</taxon>
        <taxon>Ectocarpus</taxon>
    </lineage>
</organism>
<dbReference type="Proteomes" id="UP000002630">
    <property type="component" value="Linkage Group LG02"/>
</dbReference>
<evidence type="ECO:0000313" key="3">
    <source>
        <dbReference type="Proteomes" id="UP000002630"/>
    </source>
</evidence>
<dbReference type="EMBL" id="FN649727">
    <property type="protein sequence ID" value="CBJ25473.1"/>
    <property type="molecule type" value="Genomic_DNA"/>
</dbReference>
<feature type="compositionally biased region" description="Basic and acidic residues" evidence="1">
    <location>
        <begin position="144"/>
        <end position="160"/>
    </location>
</feature>
<dbReference type="OrthoDB" id="10358553at2759"/>